<comment type="subcellular location">
    <subcellularLocation>
        <location evidence="1">Cell membrane</location>
        <topology evidence="1">Multi-pass membrane protein</topology>
    </subcellularLocation>
</comment>
<keyword evidence="3 6" id="KW-0812">Transmembrane</keyword>
<dbReference type="InterPro" id="IPR051791">
    <property type="entry name" value="Pra-immunoreactive"/>
</dbReference>
<evidence type="ECO:0000256" key="4">
    <source>
        <dbReference type="ARBA" id="ARBA00022989"/>
    </source>
</evidence>
<gene>
    <name evidence="8" type="ORF">H0P51_02255</name>
</gene>
<dbReference type="PANTHER" id="PTHR36115:SF6">
    <property type="entry name" value="PROLINE-RICH ANTIGEN HOMOLOG"/>
    <property type="match status" value="1"/>
</dbReference>
<evidence type="ECO:0000256" key="5">
    <source>
        <dbReference type="ARBA" id="ARBA00023136"/>
    </source>
</evidence>
<sequence>MTTEIAQDAPEKALAPWHLRAVALVVDVLPGVAAATSLGLVSFTLPVGNVWWWVCMSVLAAVVMAVLVNRLLLPAITGWSLGRALFGIAVVRRDGGDLGPWRLLLRELAHLLDTAAVLVGWLWPLWDSGRRTFADMLARTEVQRVVPHEHPEKVRQWTAVALLVAASICLDAAGLAYQMSYAPAQAVARTRAEILNQGPTIVAQMLTYDPATLHDDFARALALTTDKYRPQLAEEQQKVEKRNPVVNEYWVTANSILSATADRATMLLFMQGRRGTGADVRYITATVRVKFLKDRQNHWRVDELTPVTPKMQPGTAK</sequence>
<evidence type="ECO:0000256" key="1">
    <source>
        <dbReference type="ARBA" id="ARBA00004651"/>
    </source>
</evidence>
<reference evidence="8" key="2">
    <citation type="submission" date="2020-07" db="EMBL/GenBank/DDBJ databases">
        <authorList>
            <person name="Yu X."/>
        </authorList>
    </citation>
    <scope>NUCLEOTIDE SEQUENCE [LARGE SCALE GENOMIC DNA]</scope>
    <source>
        <strain evidence="8">24T</strain>
    </source>
</reference>
<dbReference type="KEGG" id="mgor:H0P51_02255"/>
<dbReference type="AlphaFoldDB" id="A0A7D6IVZ6"/>
<feature type="transmembrane region" description="Helical" evidence="6">
    <location>
        <begin position="21"/>
        <end position="45"/>
    </location>
</feature>
<evidence type="ECO:0000313" key="8">
    <source>
        <dbReference type="EMBL" id="QLL09939.1"/>
    </source>
</evidence>
<protein>
    <submittedName>
        <fullName evidence="8">RDD family protein</fullName>
    </submittedName>
</protein>
<organism evidence="8 9">
    <name type="scientific">Mycobacterium vicinigordonae</name>
    <dbReference type="NCBI Taxonomy" id="1719132"/>
    <lineage>
        <taxon>Bacteria</taxon>
        <taxon>Bacillati</taxon>
        <taxon>Actinomycetota</taxon>
        <taxon>Actinomycetes</taxon>
        <taxon>Mycobacteriales</taxon>
        <taxon>Mycobacteriaceae</taxon>
        <taxon>Mycobacterium</taxon>
    </lineage>
</organism>
<keyword evidence="9" id="KW-1185">Reference proteome</keyword>
<keyword evidence="5 6" id="KW-0472">Membrane</keyword>
<keyword evidence="4 6" id="KW-1133">Transmembrane helix</keyword>
<dbReference type="Proteomes" id="UP000510682">
    <property type="component" value="Chromosome"/>
</dbReference>
<dbReference type="GO" id="GO:0005886">
    <property type="term" value="C:plasma membrane"/>
    <property type="evidence" value="ECO:0007669"/>
    <property type="project" value="UniProtKB-SubCell"/>
</dbReference>
<dbReference type="Pfam" id="PF06271">
    <property type="entry name" value="RDD"/>
    <property type="match status" value="1"/>
</dbReference>
<dbReference type="EMBL" id="CP059165">
    <property type="protein sequence ID" value="QLL09939.1"/>
    <property type="molecule type" value="Genomic_DNA"/>
</dbReference>
<evidence type="ECO:0000259" key="7">
    <source>
        <dbReference type="Pfam" id="PF06271"/>
    </source>
</evidence>
<proteinExistence type="predicted"/>
<evidence type="ECO:0000313" key="9">
    <source>
        <dbReference type="Proteomes" id="UP000510682"/>
    </source>
</evidence>
<feature type="domain" description="RDD" evidence="7">
    <location>
        <begin position="15"/>
        <end position="138"/>
    </location>
</feature>
<keyword evidence="2" id="KW-1003">Cell membrane</keyword>
<feature type="transmembrane region" description="Helical" evidence="6">
    <location>
        <begin position="51"/>
        <end position="73"/>
    </location>
</feature>
<evidence type="ECO:0000256" key="6">
    <source>
        <dbReference type="SAM" id="Phobius"/>
    </source>
</evidence>
<accession>A0A7D6IVZ6</accession>
<reference evidence="8" key="1">
    <citation type="submission" date="2020-07" db="EMBL/GenBank/DDBJ databases">
        <title>Description of Mycobacterium gordonae subsp. intergordonae subsp.nov. and Mycobacterium gordonae subsp. gordonae subsp. nov.</title>
        <authorList>
            <person name="Huang H."/>
        </authorList>
    </citation>
    <scope>NUCLEOTIDE SEQUENCE [LARGE SCALE GENOMIC DNA]</scope>
    <source>
        <strain evidence="8">24T</strain>
    </source>
</reference>
<dbReference type="PANTHER" id="PTHR36115">
    <property type="entry name" value="PROLINE-RICH ANTIGEN HOMOLOG-RELATED"/>
    <property type="match status" value="1"/>
</dbReference>
<evidence type="ECO:0000256" key="2">
    <source>
        <dbReference type="ARBA" id="ARBA00022475"/>
    </source>
</evidence>
<name>A0A7D6IVZ6_9MYCO</name>
<dbReference type="InterPro" id="IPR010432">
    <property type="entry name" value="RDD"/>
</dbReference>
<evidence type="ECO:0000256" key="3">
    <source>
        <dbReference type="ARBA" id="ARBA00022692"/>
    </source>
</evidence>